<sequence length="77" mass="8703">MVVKATAVKTHFGKYLEDSIKDPVTIEKSGRKVAVLLSIEEYERLTTIEDSYWAEKAAEAEKEGYLTHEESMAALRP</sequence>
<comment type="function">
    <text evidence="2">Antitoxin component of a type II toxin-antitoxin (TA) system.</text>
</comment>
<comment type="similarity">
    <text evidence="1 2">Belongs to the phD/YefM antitoxin family.</text>
</comment>
<evidence type="ECO:0000313" key="3">
    <source>
        <dbReference type="EMBL" id="KWT79708.1"/>
    </source>
</evidence>
<dbReference type="Gene3D" id="3.40.1620.10">
    <property type="entry name" value="YefM-like domain"/>
    <property type="match status" value="1"/>
</dbReference>
<dbReference type="InterPro" id="IPR036165">
    <property type="entry name" value="YefM-like_sf"/>
</dbReference>
<name>A0ABR5SGS4_9BACT</name>
<evidence type="ECO:0000256" key="2">
    <source>
        <dbReference type="RuleBase" id="RU362080"/>
    </source>
</evidence>
<dbReference type="Proteomes" id="UP000060487">
    <property type="component" value="Unassembled WGS sequence"/>
</dbReference>
<dbReference type="InterPro" id="IPR006442">
    <property type="entry name" value="Antitoxin_Phd/YefM"/>
</dbReference>
<comment type="caution">
    <text evidence="3">The sequence shown here is derived from an EMBL/GenBank/DDBJ whole genome shotgun (WGS) entry which is preliminary data.</text>
</comment>
<gene>
    <name evidence="3" type="ORF">ASN18_2681</name>
</gene>
<accession>A0ABR5SGS4</accession>
<dbReference type="Pfam" id="PF02604">
    <property type="entry name" value="PhdYeFM_antitox"/>
    <property type="match status" value="1"/>
</dbReference>
<evidence type="ECO:0000256" key="1">
    <source>
        <dbReference type="ARBA" id="ARBA00009981"/>
    </source>
</evidence>
<reference evidence="3 4" key="1">
    <citation type="submission" date="2015-11" db="EMBL/GenBank/DDBJ databases">
        <authorList>
            <person name="Lin W."/>
        </authorList>
    </citation>
    <scope>NUCLEOTIDE SEQUENCE [LARGE SCALE GENOMIC DNA]</scope>
    <source>
        <strain evidence="3 4">HCH-1</strain>
    </source>
</reference>
<dbReference type="RefSeq" id="WP_085053302.1">
    <property type="nucleotide sequence ID" value="NZ_LNQR01000102.1"/>
</dbReference>
<proteinExistence type="inferred from homology"/>
<keyword evidence="4" id="KW-1185">Reference proteome</keyword>
<protein>
    <recommendedName>
        <fullName evidence="2">Antitoxin</fullName>
    </recommendedName>
</protein>
<dbReference type="EMBL" id="LNQR01000102">
    <property type="protein sequence ID" value="KWT79708.1"/>
    <property type="molecule type" value="Genomic_DNA"/>
</dbReference>
<dbReference type="SUPFAM" id="SSF143120">
    <property type="entry name" value="YefM-like"/>
    <property type="match status" value="1"/>
</dbReference>
<evidence type="ECO:0000313" key="4">
    <source>
        <dbReference type="Proteomes" id="UP000060487"/>
    </source>
</evidence>
<organism evidence="3 4">
    <name type="scientific">Candidatus Magnetominusculus xianensis</name>
    <dbReference type="NCBI Taxonomy" id="1748249"/>
    <lineage>
        <taxon>Bacteria</taxon>
        <taxon>Pseudomonadati</taxon>
        <taxon>Nitrospirota</taxon>
        <taxon>Nitrospiria</taxon>
        <taxon>Nitrospirales</taxon>
        <taxon>Nitrospiraceae</taxon>
        <taxon>Candidatus Magnetominusculus</taxon>
    </lineage>
</organism>
<dbReference type="NCBIfam" id="TIGR01552">
    <property type="entry name" value="phd_fam"/>
    <property type="match status" value="1"/>
</dbReference>